<organism evidence="1">
    <name type="scientific">freshwater metagenome</name>
    <dbReference type="NCBI Taxonomy" id="449393"/>
    <lineage>
        <taxon>unclassified sequences</taxon>
        <taxon>metagenomes</taxon>
        <taxon>ecological metagenomes</taxon>
    </lineage>
</organism>
<proteinExistence type="predicted"/>
<reference evidence="1" key="1">
    <citation type="submission" date="2020-05" db="EMBL/GenBank/DDBJ databases">
        <authorList>
            <person name="Chiriac C."/>
            <person name="Salcher M."/>
            <person name="Ghai R."/>
            <person name="Kavagutti S V."/>
        </authorList>
    </citation>
    <scope>NUCLEOTIDE SEQUENCE</scope>
</reference>
<evidence type="ECO:0000313" key="1">
    <source>
        <dbReference type="EMBL" id="CAB4956907.1"/>
    </source>
</evidence>
<protein>
    <submittedName>
        <fullName evidence="1">Unannotated protein</fullName>
    </submittedName>
</protein>
<dbReference type="EMBL" id="CAFBNL010000062">
    <property type="protein sequence ID" value="CAB4956907.1"/>
    <property type="molecule type" value="Genomic_DNA"/>
</dbReference>
<gene>
    <name evidence="1" type="ORF">UFOPK3789_01044</name>
</gene>
<name>A0A6J7KMM5_9ZZZZ</name>
<accession>A0A6J7KMM5</accession>
<sequence length="91" mass="9467">METLLLSGVSLRGHRLKFLGDGEECVLAQFVDFILIYSKSVIVKSAADIDLFVSGPVSACSIVGGALIAEPAMESIDTSGMFGNHAAASGY</sequence>
<dbReference type="AlphaFoldDB" id="A0A6J7KMM5"/>